<dbReference type="Proteomes" id="UP001497516">
    <property type="component" value="Chromosome 4"/>
</dbReference>
<sequence length="191" mass="21395">MAAANPAPPRALSAKELDIQMMLAAEVHLGTKNCDFQMERYVFKRRNDARPKPNPPVLTLDDPNNTRATSVEKYKNLPKLPLIKANAVGVWHVDAAELEVKVLGEANKKVKVKMSVEEWKMFVEKKREVGERLMWQYAQDYEQSRGQNADIKMLVTTQRSGTAADKVSAFSVLIGDNPMANLRSLDALVGE</sequence>
<evidence type="ECO:0000313" key="1">
    <source>
        <dbReference type="EMBL" id="CAL1383489.1"/>
    </source>
</evidence>
<dbReference type="SUPFAM" id="SSF52313">
    <property type="entry name" value="Ribosomal protein S2"/>
    <property type="match status" value="1"/>
</dbReference>
<dbReference type="PANTHER" id="PTHR12048:SF0">
    <property type="entry name" value="CCAAT_ENHANCER-BINDING PROTEIN ZETA"/>
    <property type="match status" value="1"/>
</dbReference>
<dbReference type="AlphaFoldDB" id="A0AAV2ECK7"/>
<gene>
    <name evidence="1" type="ORF">LTRI10_LOCUS24757</name>
</gene>
<accession>A0AAV2ECK7</accession>
<dbReference type="EMBL" id="OZ034817">
    <property type="protein sequence ID" value="CAL1383489.1"/>
    <property type="molecule type" value="Genomic_DNA"/>
</dbReference>
<name>A0AAV2ECK7_9ROSI</name>
<dbReference type="PANTHER" id="PTHR12048">
    <property type="entry name" value="CCAAT-BINDING FACTOR-RELATED"/>
    <property type="match status" value="1"/>
</dbReference>
<organism evidence="1 2">
    <name type="scientific">Linum trigynum</name>
    <dbReference type="NCBI Taxonomy" id="586398"/>
    <lineage>
        <taxon>Eukaryota</taxon>
        <taxon>Viridiplantae</taxon>
        <taxon>Streptophyta</taxon>
        <taxon>Embryophyta</taxon>
        <taxon>Tracheophyta</taxon>
        <taxon>Spermatophyta</taxon>
        <taxon>Magnoliopsida</taxon>
        <taxon>eudicotyledons</taxon>
        <taxon>Gunneridae</taxon>
        <taxon>Pentapetalae</taxon>
        <taxon>rosids</taxon>
        <taxon>fabids</taxon>
        <taxon>Malpighiales</taxon>
        <taxon>Linaceae</taxon>
        <taxon>Linum</taxon>
    </lineage>
</organism>
<evidence type="ECO:0000313" key="2">
    <source>
        <dbReference type="Proteomes" id="UP001497516"/>
    </source>
</evidence>
<dbReference type="InterPro" id="IPR040155">
    <property type="entry name" value="CEBPZ/Mak21-like"/>
</dbReference>
<dbReference type="GO" id="GO:0005840">
    <property type="term" value="C:ribosome"/>
    <property type="evidence" value="ECO:0007669"/>
    <property type="project" value="InterPro"/>
</dbReference>
<dbReference type="GO" id="GO:0005634">
    <property type="term" value="C:nucleus"/>
    <property type="evidence" value="ECO:0007669"/>
    <property type="project" value="TreeGrafter"/>
</dbReference>
<dbReference type="InterPro" id="IPR018130">
    <property type="entry name" value="Ribosomal_uS2_CS"/>
</dbReference>
<proteinExistence type="predicted"/>
<dbReference type="GO" id="GO:0006412">
    <property type="term" value="P:translation"/>
    <property type="evidence" value="ECO:0007669"/>
    <property type="project" value="InterPro"/>
</dbReference>
<dbReference type="InterPro" id="IPR023591">
    <property type="entry name" value="Ribosomal_uS2_flav_dom_sf"/>
</dbReference>
<dbReference type="GO" id="GO:0003735">
    <property type="term" value="F:structural constituent of ribosome"/>
    <property type="evidence" value="ECO:0007669"/>
    <property type="project" value="InterPro"/>
</dbReference>
<reference evidence="1 2" key="1">
    <citation type="submission" date="2024-04" db="EMBL/GenBank/DDBJ databases">
        <authorList>
            <person name="Fracassetti M."/>
        </authorList>
    </citation>
    <scope>NUCLEOTIDE SEQUENCE [LARGE SCALE GENOMIC DNA]</scope>
</reference>
<keyword evidence="2" id="KW-1185">Reference proteome</keyword>
<protein>
    <submittedName>
        <fullName evidence="1">Uncharacterized protein</fullName>
    </submittedName>
</protein>
<dbReference type="PROSITE" id="PS00962">
    <property type="entry name" value="RIBOSOMAL_S2_1"/>
    <property type="match status" value="1"/>
</dbReference>
<dbReference type="Gene3D" id="3.40.50.10490">
    <property type="entry name" value="Glucose-6-phosphate isomerase like protein, domain 1"/>
    <property type="match status" value="1"/>
</dbReference>